<gene>
    <name evidence="8" type="ORF">PhaeoP97_02006</name>
</gene>
<evidence type="ECO:0000313" key="9">
    <source>
        <dbReference type="Proteomes" id="UP000183859"/>
    </source>
</evidence>
<comment type="subcellular location">
    <subcellularLocation>
        <location evidence="1 6">Cell membrane</location>
        <topology evidence="1 6">Multi-pass membrane protein</topology>
    </subcellularLocation>
</comment>
<name>A0A1L3I5I0_9RHOB</name>
<feature type="transmembrane region" description="Helical" evidence="6">
    <location>
        <begin position="161"/>
        <end position="179"/>
    </location>
</feature>
<dbReference type="InterPro" id="IPR015414">
    <property type="entry name" value="TMEM64"/>
</dbReference>
<evidence type="ECO:0000256" key="1">
    <source>
        <dbReference type="ARBA" id="ARBA00004651"/>
    </source>
</evidence>
<organism evidence="8 9">
    <name type="scientific">Phaeobacter porticola</name>
    <dbReference type="NCBI Taxonomy" id="1844006"/>
    <lineage>
        <taxon>Bacteria</taxon>
        <taxon>Pseudomonadati</taxon>
        <taxon>Pseudomonadota</taxon>
        <taxon>Alphaproteobacteria</taxon>
        <taxon>Rhodobacterales</taxon>
        <taxon>Roseobacteraceae</taxon>
        <taxon>Phaeobacter</taxon>
    </lineage>
</organism>
<feature type="transmembrane region" description="Helical" evidence="6">
    <location>
        <begin position="191"/>
        <end position="209"/>
    </location>
</feature>
<accession>A0A1L3I5I0</accession>
<proteinExistence type="inferred from homology"/>
<evidence type="ECO:0000256" key="3">
    <source>
        <dbReference type="ARBA" id="ARBA00022692"/>
    </source>
</evidence>
<evidence type="ECO:0000256" key="6">
    <source>
        <dbReference type="RuleBase" id="RU366058"/>
    </source>
</evidence>
<evidence type="ECO:0000256" key="5">
    <source>
        <dbReference type="ARBA" id="ARBA00023136"/>
    </source>
</evidence>
<evidence type="ECO:0000313" key="8">
    <source>
        <dbReference type="EMBL" id="APG47414.1"/>
    </source>
</evidence>
<feature type="domain" description="VTT" evidence="7">
    <location>
        <begin position="64"/>
        <end position="181"/>
    </location>
</feature>
<dbReference type="PANTHER" id="PTHR12677:SF59">
    <property type="entry name" value="GOLGI APPARATUS MEMBRANE PROTEIN TVP38-RELATED"/>
    <property type="match status" value="1"/>
</dbReference>
<dbReference type="GO" id="GO:0005886">
    <property type="term" value="C:plasma membrane"/>
    <property type="evidence" value="ECO:0007669"/>
    <property type="project" value="UniProtKB-SubCell"/>
</dbReference>
<evidence type="ECO:0000259" key="7">
    <source>
        <dbReference type="Pfam" id="PF09335"/>
    </source>
</evidence>
<dbReference type="OrthoDB" id="284062at2"/>
<evidence type="ECO:0000256" key="4">
    <source>
        <dbReference type="ARBA" id="ARBA00022989"/>
    </source>
</evidence>
<dbReference type="InterPro" id="IPR032816">
    <property type="entry name" value="VTT_dom"/>
</dbReference>
<sequence>MKHLLKVMLIVGALFATTFILGRAFGLLTVENIRYWLVLAQNVAPVWVVGTVVLLLFLDLFVAVPTLTITLLAGFFLGFPLGAATAFAGMTAAAFSGYAISRVWGEKLISVLIKNEGDRLDLVETFHKNGPAMIMLSRAAPIVPELTACMAGATRLRISQYGLFFVVGTVPYVLIAAYAGSISSTSNPQPAIYAALFIYLILWAGWYALRMRTKK</sequence>
<dbReference type="STRING" id="1844006.PhaeoP97_02006"/>
<dbReference type="EMBL" id="CP016364">
    <property type="protein sequence ID" value="APG47414.1"/>
    <property type="molecule type" value="Genomic_DNA"/>
</dbReference>
<dbReference type="RefSeq" id="WP_072504925.1">
    <property type="nucleotide sequence ID" value="NZ_CP016364.1"/>
</dbReference>
<comment type="caution">
    <text evidence="6">Lacks conserved residue(s) required for the propagation of feature annotation.</text>
</comment>
<evidence type="ECO:0000256" key="2">
    <source>
        <dbReference type="ARBA" id="ARBA00022475"/>
    </source>
</evidence>
<protein>
    <recommendedName>
        <fullName evidence="6">TVP38/TMEM64 family membrane protein</fullName>
    </recommendedName>
</protein>
<keyword evidence="3 6" id="KW-0812">Transmembrane</keyword>
<keyword evidence="9" id="KW-1185">Reference proteome</keyword>
<keyword evidence="4 6" id="KW-1133">Transmembrane helix</keyword>
<feature type="transmembrane region" description="Helical" evidence="6">
    <location>
        <begin position="42"/>
        <end position="64"/>
    </location>
</feature>
<keyword evidence="2 6" id="KW-1003">Cell membrane</keyword>
<dbReference type="Pfam" id="PF09335">
    <property type="entry name" value="VTT_dom"/>
    <property type="match status" value="1"/>
</dbReference>
<comment type="similarity">
    <text evidence="6">Belongs to the TVP38/TMEM64 family.</text>
</comment>
<reference evidence="9" key="1">
    <citation type="submission" date="2016-07" db="EMBL/GenBank/DDBJ databases">
        <title>Phaeobacter portensis sp. nov., a tropodithietic acid producing bacterium isolated from a German harbor.</title>
        <authorList>
            <person name="Freese H.M."/>
            <person name="Bunk B."/>
            <person name="Breider S."/>
            <person name="Brinkhoff T."/>
        </authorList>
    </citation>
    <scope>NUCLEOTIDE SEQUENCE [LARGE SCALE GENOMIC DNA]</scope>
    <source>
        <strain evidence="9">P97</strain>
    </source>
</reference>
<dbReference type="KEGG" id="php:PhaeoP97_02006"/>
<dbReference type="Proteomes" id="UP000183859">
    <property type="component" value="Chromosome"/>
</dbReference>
<dbReference type="PANTHER" id="PTHR12677">
    <property type="entry name" value="GOLGI APPARATUS MEMBRANE PROTEIN TVP38-RELATED"/>
    <property type="match status" value="1"/>
</dbReference>
<feature type="transmembrane region" description="Helical" evidence="6">
    <location>
        <begin position="71"/>
        <end position="100"/>
    </location>
</feature>
<keyword evidence="5 6" id="KW-0472">Membrane</keyword>
<dbReference type="AlphaFoldDB" id="A0A1L3I5I0"/>